<dbReference type="RefSeq" id="XP_011388680.1">
    <property type="nucleotide sequence ID" value="XM_011390378.1"/>
</dbReference>
<dbReference type="InterPro" id="IPR018593">
    <property type="entry name" value="tRNA-endonuc_su_Sen15"/>
</dbReference>
<dbReference type="GO" id="GO:0000379">
    <property type="term" value="P:tRNA-type intron splice site recognition and cleavage"/>
    <property type="evidence" value="ECO:0000318"/>
    <property type="project" value="GO_Central"/>
</dbReference>
<dbReference type="InterPro" id="IPR042777">
    <property type="entry name" value="Sen15_fungi"/>
</dbReference>
<dbReference type="InParanoid" id="A0A0D1C8V1"/>
<evidence type="ECO:0000313" key="5">
    <source>
        <dbReference type="EMBL" id="KIS69862.1"/>
    </source>
</evidence>
<dbReference type="AlphaFoldDB" id="A0A0D1C8V1"/>
<proteinExistence type="inferred from homology"/>
<accession>A0A0D1C8V1</accession>
<dbReference type="Proteomes" id="UP000000561">
    <property type="component" value="Chromosome 5"/>
</dbReference>
<keyword evidence="2" id="KW-0819">tRNA processing</keyword>
<dbReference type="PANTHER" id="PTHR28518:SF1">
    <property type="entry name" value="TRNA-SPLICING ENDONUCLEASE SUBUNIT SEN15"/>
    <property type="match status" value="1"/>
</dbReference>
<dbReference type="VEuPathDB" id="FungiDB:UMAG_02380"/>
<evidence type="ECO:0000259" key="4">
    <source>
        <dbReference type="Pfam" id="PF09631"/>
    </source>
</evidence>
<evidence type="ECO:0000256" key="2">
    <source>
        <dbReference type="ARBA" id="ARBA00022694"/>
    </source>
</evidence>
<dbReference type="EMBL" id="CM003144">
    <property type="protein sequence ID" value="KIS69862.1"/>
    <property type="molecule type" value="Genomic_DNA"/>
</dbReference>
<dbReference type="KEGG" id="uma:UMAG_02380"/>
<evidence type="ECO:0000256" key="1">
    <source>
        <dbReference type="ARBA" id="ARBA00006091"/>
    </source>
</evidence>
<dbReference type="OMA" id="AHAATCQ"/>
<dbReference type="GO" id="GO:0000214">
    <property type="term" value="C:tRNA-intron endonuclease complex"/>
    <property type="evidence" value="ECO:0000318"/>
    <property type="project" value="GO_Central"/>
</dbReference>
<gene>
    <name evidence="5" type="ORF">UMAG_02380</name>
</gene>
<sequence length="246" mass="26532">MASSSLQNSSEADHNHDSMPSLPEASSHQLSKRQHYDALRRAEAGTSSSSISLGSPSSHPLYPAVAPLCGRYPTQASALFQTYLDLKNGAAAWDIVEPLVLLSTSQGESGLAEVKYEKDLSCLSDEEAEKLVQERLQALKKETPKFGLASRTAEDADGEEMLTAGMAAIKGRRKDAKLYEIVLPLTIAQHLQPSQLKAIFALIQAHAATCQPGEEVDTSHVMLAIIAPDSTLVYYIISQGMVKPIN</sequence>
<feature type="compositionally biased region" description="Polar residues" evidence="3">
    <location>
        <begin position="1"/>
        <end position="10"/>
    </location>
</feature>
<dbReference type="PANTHER" id="PTHR28518">
    <property type="entry name" value="TRNA-SPLICING ENDONUCLEASE SUBUNIT SEN15"/>
    <property type="match status" value="1"/>
</dbReference>
<evidence type="ECO:0000313" key="6">
    <source>
        <dbReference type="Proteomes" id="UP000000561"/>
    </source>
</evidence>
<dbReference type="InterPro" id="IPR036167">
    <property type="entry name" value="tRNA_intron_Endo_cat-like_sf"/>
</dbReference>
<protein>
    <recommendedName>
        <fullName evidence="4">tRNA-splicing endonuclease subunit Sen15 domain-containing protein</fullName>
    </recommendedName>
</protein>
<name>A0A0D1C8V1_MYCMD</name>
<dbReference type="Pfam" id="PF09631">
    <property type="entry name" value="Sen15"/>
    <property type="match status" value="1"/>
</dbReference>
<dbReference type="Gene3D" id="3.40.1350.10">
    <property type="match status" value="1"/>
</dbReference>
<evidence type="ECO:0000256" key="3">
    <source>
        <dbReference type="SAM" id="MobiDB-lite"/>
    </source>
</evidence>
<organism evidence="5 6">
    <name type="scientific">Mycosarcoma maydis</name>
    <name type="common">Corn smut fungus</name>
    <name type="synonym">Ustilago maydis</name>
    <dbReference type="NCBI Taxonomy" id="5270"/>
    <lineage>
        <taxon>Eukaryota</taxon>
        <taxon>Fungi</taxon>
        <taxon>Dikarya</taxon>
        <taxon>Basidiomycota</taxon>
        <taxon>Ustilaginomycotina</taxon>
        <taxon>Ustilaginomycetes</taxon>
        <taxon>Ustilaginales</taxon>
        <taxon>Ustilaginaceae</taxon>
        <taxon>Mycosarcoma</taxon>
    </lineage>
</organism>
<dbReference type="STRING" id="237631.A0A0D1C8V1"/>
<dbReference type="eggNOG" id="ENOG502SC4F">
    <property type="taxonomic scope" value="Eukaryota"/>
</dbReference>
<dbReference type="SUPFAM" id="SSF53032">
    <property type="entry name" value="tRNA-intron endonuclease catalytic domain-like"/>
    <property type="match status" value="1"/>
</dbReference>
<keyword evidence="6" id="KW-1185">Reference proteome</keyword>
<dbReference type="InterPro" id="IPR011856">
    <property type="entry name" value="tRNA_endonuc-like_dom_sf"/>
</dbReference>
<feature type="domain" description="tRNA-splicing endonuclease subunit Sen15" evidence="4">
    <location>
        <begin position="166"/>
        <end position="244"/>
    </location>
</feature>
<reference evidence="5 6" key="1">
    <citation type="journal article" date="2006" name="Nature">
        <title>Insights from the genome of the biotrophic fungal plant pathogen Ustilago maydis.</title>
        <authorList>
            <person name="Kamper J."/>
            <person name="Kahmann R."/>
            <person name="Bolker M."/>
            <person name="Ma L.J."/>
            <person name="Brefort T."/>
            <person name="Saville B.J."/>
            <person name="Banuett F."/>
            <person name="Kronstad J.W."/>
            <person name="Gold S.E."/>
            <person name="Muller O."/>
            <person name="Perlin M.H."/>
            <person name="Wosten H.A."/>
            <person name="de Vries R."/>
            <person name="Ruiz-Herrera J."/>
            <person name="Reynaga-Pena C.G."/>
            <person name="Snetselaar K."/>
            <person name="McCann M."/>
            <person name="Perez-Martin J."/>
            <person name="Feldbrugge M."/>
            <person name="Basse C.W."/>
            <person name="Steinberg G."/>
            <person name="Ibeas J.I."/>
            <person name="Holloman W."/>
            <person name="Guzman P."/>
            <person name="Farman M."/>
            <person name="Stajich J.E."/>
            <person name="Sentandreu R."/>
            <person name="Gonzalez-Prieto J.M."/>
            <person name="Kennell J.C."/>
            <person name="Molina L."/>
            <person name="Schirawski J."/>
            <person name="Mendoza-Mendoza A."/>
            <person name="Greilinger D."/>
            <person name="Munch K."/>
            <person name="Rossel N."/>
            <person name="Scherer M."/>
            <person name="Vranes M."/>
            <person name="Ladendorf O."/>
            <person name="Vincon V."/>
            <person name="Fuchs U."/>
            <person name="Sandrock B."/>
            <person name="Meng S."/>
            <person name="Ho E.C."/>
            <person name="Cahill M.J."/>
            <person name="Boyce K.J."/>
            <person name="Klose J."/>
            <person name="Klosterman S.J."/>
            <person name="Deelstra H.J."/>
            <person name="Ortiz-Castellanos L."/>
            <person name="Li W."/>
            <person name="Sanchez-Alonso P."/>
            <person name="Schreier P.H."/>
            <person name="Hauser-Hahn I."/>
            <person name="Vaupel M."/>
            <person name="Koopmann E."/>
            <person name="Friedrich G."/>
            <person name="Voss H."/>
            <person name="Schluter T."/>
            <person name="Margolis J."/>
            <person name="Platt D."/>
            <person name="Swimmer C."/>
            <person name="Gnirke A."/>
            <person name="Chen F."/>
            <person name="Vysotskaia V."/>
            <person name="Mannhaupt G."/>
            <person name="Guldener U."/>
            <person name="Munsterkotter M."/>
            <person name="Haase D."/>
            <person name="Oesterheld M."/>
            <person name="Mewes H.W."/>
            <person name="Mauceli E.W."/>
            <person name="DeCaprio D."/>
            <person name="Wade C.M."/>
            <person name="Butler J."/>
            <person name="Young S."/>
            <person name="Jaffe D.B."/>
            <person name="Calvo S."/>
            <person name="Nusbaum C."/>
            <person name="Galagan J."/>
            <person name="Birren B.W."/>
        </authorList>
    </citation>
    <scope>NUCLEOTIDE SEQUENCE [LARGE SCALE GENOMIC DNA]</scope>
    <source>
        <strain evidence="6">DSM 14603 / FGSC 9021 / UM521</strain>
    </source>
</reference>
<dbReference type="GO" id="GO:0003676">
    <property type="term" value="F:nucleic acid binding"/>
    <property type="evidence" value="ECO:0007669"/>
    <property type="project" value="InterPro"/>
</dbReference>
<dbReference type="GeneID" id="23563139"/>
<feature type="region of interest" description="Disordered" evidence="3">
    <location>
        <begin position="1"/>
        <end position="41"/>
    </location>
</feature>
<comment type="similarity">
    <text evidence="1">Belongs to the SEN15 family.</text>
</comment>
<dbReference type="OrthoDB" id="10002170at2759"/>